<dbReference type="Proteomes" id="UP000178681">
    <property type="component" value="Unassembled WGS sequence"/>
</dbReference>
<comment type="caution">
    <text evidence="4">The sequence shown here is derived from an EMBL/GenBank/DDBJ whole genome shotgun (WGS) entry which is preliminary data.</text>
</comment>
<accession>A0A1F5Z5L8</accession>
<name>A0A1F5Z5L8_9BACT</name>
<keyword evidence="2" id="KW-0812">Transmembrane</keyword>
<dbReference type="GO" id="GO:0019898">
    <property type="term" value="C:extrinsic component of membrane"/>
    <property type="evidence" value="ECO:0007669"/>
    <property type="project" value="InterPro"/>
</dbReference>
<feature type="transmembrane region" description="Helical" evidence="2">
    <location>
        <begin position="12"/>
        <end position="35"/>
    </location>
</feature>
<feature type="region of interest" description="Disordered" evidence="1">
    <location>
        <begin position="46"/>
        <end position="67"/>
    </location>
</feature>
<keyword evidence="2" id="KW-1133">Transmembrane helix</keyword>
<dbReference type="Pfam" id="PF01789">
    <property type="entry name" value="PsbP"/>
    <property type="match status" value="1"/>
</dbReference>
<dbReference type="GO" id="GO:0005509">
    <property type="term" value="F:calcium ion binding"/>
    <property type="evidence" value="ECO:0007669"/>
    <property type="project" value="InterPro"/>
</dbReference>
<evidence type="ECO:0000259" key="3">
    <source>
        <dbReference type="Pfam" id="PF01789"/>
    </source>
</evidence>
<gene>
    <name evidence="4" type="ORF">A2872_02465</name>
</gene>
<evidence type="ECO:0000256" key="1">
    <source>
        <dbReference type="SAM" id="MobiDB-lite"/>
    </source>
</evidence>
<dbReference type="EMBL" id="MFJG01000005">
    <property type="protein sequence ID" value="OGG07442.1"/>
    <property type="molecule type" value="Genomic_DNA"/>
</dbReference>
<sequence length="215" mass="22826">MNKKSARRGIAALPIIIVVAVAIGAVAVLSATGALKFSGYVRVDKPQGSSPEVSETPTPTPTPQQAKTSAALAVESYQNANFSISYPEGWKLQESGSMVAITQAQPSAGLLIITNPVGSLAGAKLSTIADANKLVAKGQFKNANFLKEEETMLNGQNAWRYELTANNDGTDIKVVYYVLADSKNMYILIGTASVENWTKLEGTLAASLETFKLEQ</sequence>
<reference evidence="4 5" key="1">
    <citation type="journal article" date="2016" name="Nat. Commun.">
        <title>Thousands of microbial genomes shed light on interconnected biogeochemical processes in an aquifer system.</title>
        <authorList>
            <person name="Anantharaman K."/>
            <person name="Brown C.T."/>
            <person name="Hug L.A."/>
            <person name="Sharon I."/>
            <person name="Castelle C.J."/>
            <person name="Probst A.J."/>
            <person name="Thomas B.C."/>
            <person name="Singh A."/>
            <person name="Wilkins M.J."/>
            <person name="Karaoz U."/>
            <person name="Brodie E.L."/>
            <person name="Williams K.H."/>
            <person name="Hubbard S.S."/>
            <person name="Banfield J.F."/>
        </authorList>
    </citation>
    <scope>NUCLEOTIDE SEQUENCE [LARGE SCALE GENOMIC DNA]</scope>
</reference>
<dbReference type="GO" id="GO:0009654">
    <property type="term" value="C:photosystem II oxygen evolving complex"/>
    <property type="evidence" value="ECO:0007669"/>
    <property type="project" value="InterPro"/>
</dbReference>
<organism evidence="4 5">
    <name type="scientific">Candidatus Gottesmanbacteria bacterium RIFCSPHIGHO2_01_FULL_42_12</name>
    <dbReference type="NCBI Taxonomy" id="1798377"/>
    <lineage>
        <taxon>Bacteria</taxon>
        <taxon>Candidatus Gottesmaniibacteriota</taxon>
    </lineage>
</organism>
<keyword evidence="2" id="KW-0472">Membrane</keyword>
<protein>
    <recommendedName>
        <fullName evidence="3">PsbP C-terminal domain-containing protein</fullName>
    </recommendedName>
</protein>
<proteinExistence type="predicted"/>
<dbReference type="AlphaFoldDB" id="A0A1F5Z5L8"/>
<dbReference type="Gene3D" id="3.40.1000.10">
    <property type="entry name" value="Mog1/PsbP, alpha/beta/alpha sandwich"/>
    <property type="match status" value="1"/>
</dbReference>
<dbReference type="GO" id="GO:0015979">
    <property type="term" value="P:photosynthesis"/>
    <property type="evidence" value="ECO:0007669"/>
    <property type="project" value="InterPro"/>
</dbReference>
<feature type="domain" description="PsbP C-terminal" evidence="3">
    <location>
        <begin position="76"/>
        <end position="212"/>
    </location>
</feature>
<dbReference type="STRING" id="1798377.A2872_02465"/>
<dbReference type="SUPFAM" id="SSF55724">
    <property type="entry name" value="Mog1p/PsbP-like"/>
    <property type="match status" value="1"/>
</dbReference>
<dbReference type="InterPro" id="IPR002683">
    <property type="entry name" value="PsbP_C"/>
</dbReference>
<evidence type="ECO:0000313" key="4">
    <source>
        <dbReference type="EMBL" id="OGG07442.1"/>
    </source>
</evidence>
<dbReference type="InterPro" id="IPR016123">
    <property type="entry name" value="Mog1/PsbP_a/b/a-sand"/>
</dbReference>
<evidence type="ECO:0000313" key="5">
    <source>
        <dbReference type="Proteomes" id="UP000178681"/>
    </source>
</evidence>
<evidence type="ECO:0000256" key="2">
    <source>
        <dbReference type="SAM" id="Phobius"/>
    </source>
</evidence>